<dbReference type="PIRSF" id="PIRSF001563">
    <property type="entry name" value="Folylpolyglu_synth"/>
    <property type="match status" value="1"/>
</dbReference>
<dbReference type="GO" id="GO:0004326">
    <property type="term" value="F:tetrahydrofolylpolyglutamate synthase activity"/>
    <property type="evidence" value="ECO:0007669"/>
    <property type="project" value="UniProtKB-EC"/>
</dbReference>
<feature type="domain" description="Mur ligase central" evidence="13">
    <location>
        <begin position="53"/>
        <end position="279"/>
    </location>
</feature>
<reference evidence="14 15" key="1">
    <citation type="submission" date="2016-10" db="EMBL/GenBank/DDBJ databases">
        <authorList>
            <person name="de Groot N.N."/>
        </authorList>
    </citation>
    <scope>NUCLEOTIDE SEQUENCE [LARGE SCALE GENOMIC DNA]</scope>
    <source>
        <strain evidence="14 15">DSM 2179</strain>
    </source>
</reference>
<evidence type="ECO:0000313" key="15">
    <source>
        <dbReference type="Proteomes" id="UP000199662"/>
    </source>
</evidence>
<keyword evidence="5" id="KW-0479">Metal-binding</keyword>
<evidence type="ECO:0000259" key="13">
    <source>
        <dbReference type="Pfam" id="PF08245"/>
    </source>
</evidence>
<dbReference type="InterPro" id="IPR001645">
    <property type="entry name" value="Folylpolyglutamate_synth"/>
</dbReference>
<evidence type="ECO:0000256" key="10">
    <source>
        <dbReference type="ARBA" id="ARBA00047493"/>
    </source>
</evidence>
<keyword evidence="4 11" id="KW-0436">Ligase</keyword>
<sequence length="439" mass="48059">MLRCKGLENMNYQETLLYLDSLNTFGIKLGLERITSLLKRMDQPQNRYKTIHVTGTNGKGSTTNMLAGILTQAKIKTGMYTSPHLVSYTERMQIDGHQIREADFANCISQVKLCADQMVADGNESPTQFEVLTAGAFLYFATMKVEYAVIEVGLGGLLDSTNVIVPEVSVITNVTFEHADRCGGTLAGIAAHKAGIIKEGVPVVTAADGETLQIIRETAHAKNSDIFVAGEDFSAAFIAFDGHKQKLAFSSRLLGASEEYFLRVLGKHQIENSSLAIMTALLIHNQDSRVTMEGIGHALDLATWAGRFEIMNQNNQKILVDGAHNLAGMKVLRSNLDSYFPAQERVILLGILKDKDVDGMIETLIRPIDTVVVTEPSSDRAAMPDYIAKKIKSQHVEAYIDIPEALARAQELAGSNRLLCIAGSLYLIGEARQLLLTEQ</sequence>
<dbReference type="PANTHER" id="PTHR11136">
    <property type="entry name" value="FOLYLPOLYGLUTAMATE SYNTHASE-RELATED"/>
    <property type="match status" value="1"/>
</dbReference>
<evidence type="ECO:0000256" key="9">
    <source>
        <dbReference type="ARBA" id="ARBA00030592"/>
    </source>
</evidence>
<evidence type="ECO:0000256" key="2">
    <source>
        <dbReference type="ARBA" id="ARBA00008276"/>
    </source>
</evidence>
<dbReference type="Pfam" id="PF08245">
    <property type="entry name" value="Mur_ligase_M"/>
    <property type="match status" value="1"/>
</dbReference>
<dbReference type="Gene3D" id="3.40.1190.10">
    <property type="entry name" value="Mur-like, catalytic domain"/>
    <property type="match status" value="1"/>
</dbReference>
<evidence type="ECO:0000256" key="3">
    <source>
        <dbReference type="ARBA" id="ARBA00013025"/>
    </source>
</evidence>
<evidence type="ECO:0000256" key="1">
    <source>
        <dbReference type="ARBA" id="ARBA00001946"/>
    </source>
</evidence>
<dbReference type="EC" id="6.3.2.17" evidence="3"/>
<dbReference type="GO" id="GO:0008841">
    <property type="term" value="F:dihydrofolate synthase activity"/>
    <property type="evidence" value="ECO:0007669"/>
    <property type="project" value="TreeGrafter"/>
</dbReference>
<protein>
    <recommendedName>
        <fullName evidence="3">tetrahydrofolate synthase</fullName>
        <ecNumber evidence="3">6.3.2.17</ecNumber>
    </recommendedName>
    <alternativeName>
        <fullName evidence="9">Tetrahydrofolylpolyglutamate synthase</fullName>
    </alternativeName>
</protein>
<evidence type="ECO:0000256" key="8">
    <source>
        <dbReference type="ARBA" id="ARBA00022842"/>
    </source>
</evidence>
<comment type="cofactor">
    <cofactor evidence="1">
        <name>Mg(2+)</name>
        <dbReference type="ChEBI" id="CHEBI:18420"/>
    </cofactor>
</comment>
<dbReference type="GO" id="GO:0005524">
    <property type="term" value="F:ATP binding"/>
    <property type="evidence" value="ECO:0007669"/>
    <property type="project" value="UniProtKB-KW"/>
</dbReference>
<dbReference type="Proteomes" id="UP000199662">
    <property type="component" value="Unassembled WGS sequence"/>
</dbReference>
<evidence type="ECO:0000256" key="6">
    <source>
        <dbReference type="ARBA" id="ARBA00022741"/>
    </source>
</evidence>
<keyword evidence="7 11" id="KW-0067">ATP-binding</keyword>
<dbReference type="GO" id="GO:0005737">
    <property type="term" value="C:cytoplasm"/>
    <property type="evidence" value="ECO:0007669"/>
    <property type="project" value="TreeGrafter"/>
</dbReference>
<evidence type="ECO:0000256" key="5">
    <source>
        <dbReference type="ARBA" id="ARBA00022723"/>
    </source>
</evidence>
<dbReference type="PROSITE" id="PS01011">
    <property type="entry name" value="FOLYLPOLYGLU_SYNT_1"/>
    <property type="match status" value="1"/>
</dbReference>
<dbReference type="InterPro" id="IPR013221">
    <property type="entry name" value="Mur_ligase_cen"/>
</dbReference>
<dbReference type="STRING" id="84035.SAMN05660742_1068"/>
<name>A0A1H6Y8Q6_9FIRM</name>
<accession>A0A1H6Y8Q6</accession>
<evidence type="ECO:0000256" key="4">
    <source>
        <dbReference type="ARBA" id="ARBA00022598"/>
    </source>
</evidence>
<dbReference type="InterPro" id="IPR036615">
    <property type="entry name" value="Mur_ligase_C_dom_sf"/>
</dbReference>
<keyword evidence="8" id="KW-0460">Magnesium</keyword>
<dbReference type="Pfam" id="PF02875">
    <property type="entry name" value="Mur_ligase_C"/>
    <property type="match status" value="1"/>
</dbReference>
<dbReference type="InterPro" id="IPR018109">
    <property type="entry name" value="Folylpolyglutamate_synth_CS"/>
</dbReference>
<dbReference type="EMBL" id="FNZK01000006">
    <property type="protein sequence ID" value="SEJ33582.1"/>
    <property type="molecule type" value="Genomic_DNA"/>
</dbReference>
<dbReference type="InterPro" id="IPR004101">
    <property type="entry name" value="Mur_ligase_C"/>
</dbReference>
<proteinExistence type="inferred from homology"/>
<dbReference type="PANTHER" id="PTHR11136:SF0">
    <property type="entry name" value="DIHYDROFOLATE SYNTHETASE-RELATED"/>
    <property type="match status" value="1"/>
</dbReference>
<dbReference type="GO" id="GO:0046872">
    <property type="term" value="F:metal ion binding"/>
    <property type="evidence" value="ECO:0007669"/>
    <property type="project" value="UniProtKB-KW"/>
</dbReference>
<feature type="domain" description="Mur ligase C-terminal" evidence="12">
    <location>
        <begin position="306"/>
        <end position="424"/>
    </location>
</feature>
<evidence type="ECO:0000256" key="11">
    <source>
        <dbReference type="PIRNR" id="PIRNR001563"/>
    </source>
</evidence>
<keyword evidence="15" id="KW-1185">Reference proteome</keyword>
<dbReference type="SUPFAM" id="SSF53623">
    <property type="entry name" value="MurD-like peptide ligases, catalytic domain"/>
    <property type="match status" value="1"/>
</dbReference>
<organism evidence="14 15">
    <name type="scientific">Propionispira arboris</name>
    <dbReference type="NCBI Taxonomy" id="84035"/>
    <lineage>
        <taxon>Bacteria</taxon>
        <taxon>Bacillati</taxon>
        <taxon>Bacillota</taxon>
        <taxon>Negativicutes</taxon>
        <taxon>Selenomonadales</taxon>
        <taxon>Selenomonadaceae</taxon>
        <taxon>Propionispira</taxon>
    </lineage>
</organism>
<dbReference type="PROSITE" id="PS01012">
    <property type="entry name" value="FOLYLPOLYGLU_SYNT_2"/>
    <property type="match status" value="1"/>
</dbReference>
<dbReference type="Gene3D" id="3.90.190.20">
    <property type="entry name" value="Mur ligase, C-terminal domain"/>
    <property type="match status" value="1"/>
</dbReference>
<comment type="similarity">
    <text evidence="2 11">Belongs to the folylpolyglutamate synthase family.</text>
</comment>
<dbReference type="SUPFAM" id="SSF53244">
    <property type="entry name" value="MurD-like peptide ligases, peptide-binding domain"/>
    <property type="match status" value="1"/>
</dbReference>
<gene>
    <name evidence="14" type="ORF">SAMN05660742_1068</name>
</gene>
<dbReference type="AlphaFoldDB" id="A0A1H6Y8Q6"/>
<dbReference type="NCBIfam" id="TIGR01499">
    <property type="entry name" value="folC"/>
    <property type="match status" value="1"/>
</dbReference>
<dbReference type="InterPro" id="IPR036565">
    <property type="entry name" value="Mur-like_cat_sf"/>
</dbReference>
<evidence type="ECO:0000313" key="14">
    <source>
        <dbReference type="EMBL" id="SEJ33582.1"/>
    </source>
</evidence>
<evidence type="ECO:0000259" key="12">
    <source>
        <dbReference type="Pfam" id="PF02875"/>
    </source>
</evidence>
<dbReference type="FunFam" id="3.40.1190.10:FF:000011">
    <property type="entry name" value="Folylpolyglutamate synthase/dihydrofolate synthase"/>
    <property type="match status" value="1"/>
</dbReference>
<evidence type="ECO:0000256" key="7">
    <source>
        <dbReference type="ARBA" id="ARBA00022840"/>
    </source>
</evidence>
<comment type="catalytic activity">
    <reaction evidence="10">
        <text>(6S)-5,6,7,8-tetrahydrofolyl-(gamma-L-Glu)(n) + L-glutamate + ATP = (6S)-5,6,7,8-tetrahydrofolyl-(gamma-L-Glu)(n+1) + ADP + phosphate + H(+)</text>
        <dbReference type="Rhea" id="RHEA:10580"/>
        <dbReference type="Rhea" id="RHEA-COMP:14738"/>
        <dbReference type="Rhea" id="RHEA-COMP:14740"/>
        <dbReference type="ChEBI" id="CHEBI:15378"/>
        <dbReference type="ChEBI" id="CHEBI:29985"/>
        <dbReference type="ChEBI" id="CHEBI:30616"/>
        <dbReference type="ChEBI" id="CHEBI:43474"/>
        <dbReference type="ChEBI" id="CHEBI:141005"/>
        <dbReference type="ChEBI" id="CHEBI:456216"/>
        <dbReference type="EC" id="6.3.2.17"/>
    </reaction>
</comment>
<keyword evidence="6 11" id="KW-0547">Nucleotide-binding</keyword>